<dbReference type="AlphaFoldDB" id="A0A9D2K0T3"/>
<protein>
    <submittedName>
        <fullName evidence="2">Uncharacterized protein</fullName>
    </submittedName>
</protein>
<organism evidence="2 3">
    <name type="scientific">Candidatus Gallimonas intestinavium</name>
    <dbReference type="NCBI Taxonomy" id="2838603"/>
    <lineage>
        <taxon>Bacteria</taxon>
        <taxon>Bacillati</taxon>
        <taxon>Bacillota</taxon>
        <taxon>Clostridia</taxon>
        <taxon>Candidatus Gallimonas</taxon>
    </lineage>
</organism>
<accession>A0A9D2K0T3</accession>
<proteinExistence type="predicted"/>
<keyword evidence="1" id="KW-0812">Transmembrane</keyword>
<reference evidence="2" key="2">
    <citation type="submission" date="2021-04" db="EMBL/GenBank/DDBJ databases">
        <authorList>
            <person name="Gilroy R."/>
        </authorList>
    </citation>
    <scope>NUCLEOTIDE SEQUENCE</scope>
    <source>
        <strain evidence="2">ChiW7-2402</strain>
    </source>
</reference>
<sequence length="222" mass="24693">MKAKLPILTTLRLALQGKIVTKILTVFLCAFSFALFALASTGYLYDKKDVYTRAVVNYAQETSGAVQITYQPTSAMSGPMGQDVIARFEETGLPFAYYYGSWVSTDLYPATFASYQYDYVQFRDELTRKEQEAMGSEGEELAPKGASSPLVLNEEQGEVFGLRIAAGRYPETVCEIAVPDVVFEDFARNGYVDNSANMMYLDKGCLEDGTPYRDPETGEYAF</sequence>
<gene>
    <name evidence="2" type="ORF">H9964_08535</name>
</gene>
<evidence type="ECO:0000313" key="2">
    <source>
        <dbReference type="EMBL" id="HIZ73613.1"/>
    </source>
</evidence>
<dbReference type="EMBL" id="DXBB01000132">
    <property type="protein sequence ID" value="HIZ73613.1"/>
    <property type="molecule type" value="Genomic_DNA"/>
</dbReference>
<feature type="transmembrane region" description="Helical" evidence="1">
    <location>
        <begin position="20"/>
        <end position="45"/>
    </location>
</feature>
<name>A0A9D2K0T3_9FIRM</name>
<reference evidence="2" key="1">
    <citation type="journal article" date="2021" name="PeerJ">
        <title>Extensive microbial diversity within the chicken gut microbiome revealed by metagenomics and culture.</title>
        <authorList>
            <person name="Gilroy R."/>
            <person name="Ravi A."/>
            <person name="Getino M."/>
            <person name="Pursley I."/>
            <person name="Horton D.L."/>
            <person name="Alikhan N.F."/>
            <person name="Baker D."/>
            <person name="Gharbi K."/>
            <person name="Hall N."/>
            <person name="Watson M."/>
            <person name="Adriaenssens E.M."/>
            <person name="Foster-Nyarko E."/>
            <person name="Jarju S."/>
            <person name="Secka A."/>
            <person name="Antonio M."/>
            <person name="Oren A."/>
            <person name="Chaudhuri R.R."/>
            <person name="La Ragione R."/>
            <person name="Hildebrand F."/>
            <person name="Pallen M.J."/>
        </authorList>
    </citation>
    <scope>NUCLEOTIDE SEQUENCE</scope>
    <source>
        <strain evidence="2">ChiW7-2402</strain>
    </source>
</reference>
<evidence type="ECO:0000313" key="3">
    <source>
        <dbReference type="Proteomes" id="UP000824102"/>
    </source>
</evidence>
<dbReference type="Proteomes" id="UP000824102">
    <property type="component" value="Unassembled WGS sequence"/>
</dbReference>
<keyword evidence="1" id="KW-0472">Membrane</keyword>
<comment type="caution">
    <text evidence="2">The sequence shown here is derived from an EMBL/GenBank/DDBJ whole genome shotgun (WGS) entry which is preliminary data.</text>
</comment>
<evidence type="ECO:0000256" key="1">
    <source>
        <dbReference type="SAM" id="Phobius"/>
    </source>
</evidence>
<keyword evidence="1" id="KW-1133">Transmembrane helix</keyword>
<feature type="non-terminal residue" evidence="2">
    <location>
        <position position="222"/>
    </location>
</feature>